<dbReference type="InterPro" id="IPR013655">
    <property type="entry name" value="PAS_fold_3"/>
</dbReference>
<dbReference type="SUPFAM" id="SSF55785">
    <property type="entry name" value="PYP-like sensor domain (PAS domain)"/>
    <property type="match status" value="3"/>
</dbReference>
<evidence type="ECO:0000259" key="9">
    <source>
        <dbReference type="PROSITE" id="PS50885"/>
    </source>
</evidence>
<protein>
    <submittedName>
        <fullName evidence="10">Methyl-accepting chemotaxis sensory transducer with Pas/Pac sensor</fullName>
    </submittedName>
</protein>
<dbReference type="SUPFAM" id="SSF58104">
    <property type="entry name" value="Methyl-accepting chemotaxis protein (MCP) signaling domain"/>
    <property type="match status" value="1"/>
</dbReference>
<dbReference type="InterPro" id="IPR004090">
    <property type="entry name" value="Chemotax_Me-accpt_rcpt"/>
</dbReference>
<dbReference type="GO" id="GO:0006935">
    <property type="term" value="P:chemotaxis"/>
    <property type="evidence" value="ECO:0007669"/>
    <property type="project" value="UniProtKB-KW"/>
</dbReference>
<dbReference type="GO" id="GO:0007165">
    <property type="term" value="P:signal transduction"/>
    <property type="evidence" value="ECO:0007669"/>
    <property type="project" value="UniProtKB-KW"/>
</dbReference>
<keyword evidence="4" id="KW-0807">Transducer</keyword>
<dbReference type="Pfam" id="PF00015">
    <property type="entry name" value="MCPsignal"/>
    <property type="match status" value="1"/>
</dbReference>
<evidence type="ECO:0000259" key="8">
    <source>
        <dbReference type="PROSITE" id="PS50113"/>
    </source>
</evidence>
<dbReference type="CDD" id="cd00130">
    <property type="entry name" value="PAS"/>
    <property type="match status" value="3"/>
</dbReference>
<dbReference type="Pfam" id="PF08448">
    <property type="entry name" value="PAS_4"/>
    <property type="match status" value="1"/>
</dbReference>
<feature type="domain" description="PAS" evidence="7">
    <location>
        <begin position="132"/>
        <end position="186"/>
    </location>
</feature>
<dbReference type="PANTHER" id="PTHR43531">
    <property type="entry name" value="PROTEIN ICFG"/>
    <property type="match status" value="1"/>
</dbReference>
<dbReference type="InterPro" id="IPR013656">
    <property type="entry name" value="PAS_4"/>
</dbReference>
<dbReference type="InterPro" id="IPR000014">
    <property type="entry name" value="PAS"/>
</dbReference>
<feature type="domain" description="PAC" evidence="8">
    <location>
        <begin position="330"/>
        <end position="382"/>
    </location>
</feature>
<dbReference type="PANTHER" id="PTHR43531:SF11">
    <property type="entry name" value="METHYL-ACCEPTING CHEMOTAXIS PROTEIN 3"/>
    <property type="match status" value="1"/>
</dbReference>
<dbReference type="SMART" id="SM00086">
    <property type="entry name" value="PAC"/>
    <property type="match status" value="3"/>
</dbReference>
<dbReference type="Pfam" id="PF08447">
    <property type="entry name" value="PAS_3"/>
    <property type="match status" value="1"/>
</dbReference>
<name>A0A1G7HNQ5_RHOCA</name>
<comment type="similarity">
    <text evidence="3">Belongs to the methyl-accepting chemotaxis (MCP) protein family.</text>
</comment>
<evidence type="ECO:0000313" key="10">
    <source>
        <dbReference type="EMBL" id="SDF02082.1"/>
    </source>
</evidence>
<dbReference type="InterPro" id="IPR003660">
    <property type="entry name" value="HAMP_dom"/>
</dbReference>
<dbReference type="SMART" id="SM00091">
    <property type="entry name" value="PAS"/>
    <property type="match status" value="3"/>
</dbReference>
<dbReference type="AlphaFoldDB" id="A0A1G7HNQ5"/>
<dbReference type="InterPro" id="IPR001610">
    <property type="entry name" value="PAC"/>
</dbReference>
<dbReference type="InterPro" id="IPR000700">
    <property type="entry name" value="PAS-assoc_C"/>
</dbReference>
<evidence type="ECO:0000256" key="2">
    <source>
        <dbReference type="ARBA" id="ARBA00022500"/>
    </source>
</evidence>
<dbReference type="NCBIfam" id="TIGR00229">
    <property type="entry name" value="sensory_box"/>
    <property type="match status" value="3"/>
</dbReference>
<feature type="region of interest" description="Disordered" evidence="5">
    <location>
        <begin position="475"/>
        <end position="497"/>
    </location>
</feature>
<accession>A0A1G7HNQ5</accession>
<proteinExistence type="inferred from homology"/>
<dbReference type="Pfam" id="PF13426">
    <property type="entry name" value="PAS_9"/>
    <property type="match status" value="1"/>
</dbReference>
<dbReference type="Proteomes" id="UP000183812">
    <property type="component" value="Unassembled WGS sequence"/>
</dbReference>
<dbReference type="PROSITE" id="PS50112">
    <property type="entry name" value="PAS"/>
    <property type="match status" value="2"/>
</dbReference>
<sequence length="686" mass="73881">MFFRQKPATESILEKAERSAVETALAVIIIDIDGTIRHVNNVYSTLLGYASGELVGKSVAVLMPPEEAGRVGKGPFWEGLRAGKVQRITAARKRKTGETIWIEATYVPVRDAADKVAHVVNFAADVTEKTQQTKRMEAMMQAICRSAAVIEFTLDGTVTEVNENFLNVTGYTAAEVIGKPHSLFMPAGKADLPDYAQFWARLRAGELIEGEFLRQAKDGKDIWLRATYNPLFGLEGKLTGIVKFAYDVTEAKKVALDQAGQITALNRSQATIEFDMNGNALTANDIFLRTFGYALPEVVGKHHSFFLDAEDRDSPAYRSFWADLRAGQPQVGEFRRIGKSGQEVWIQASYNPILDAEGRPYKVVKFATDITARKAAILDFQRAIAALSEGELDHRLDRAMTGEFEALRQHYNEAIGRMAELVGSILDSAQSIQSETESLSGASAELGRRTETQAASLEETAAAINQLASSVESSSSGARNAAGAVGKARQRSTEGRRVVQETISAMNDIARSSEQISRITSVIDDIAFQTNLLALNAGVEAARAGETGRGFAVVASEVRALAQRSSEAAREIAELIETSGRQVRQGVDLVNSSGQALGEIDHLVAEVDTLVQAIANSAAEQSMGLGEISSAVNQLDQVTQQNAAMFEESSAAVAVLRDQAGHLSAQGAVFRTGGEGAGAQGFRRAS</sequence>
<evidence type="ECO:0000256" key="1">
    <source>
        <dbReference type="ARBA" id="ARBA00004370"/>
    </source>
</evidence>
<dbReference type="InterPro" id="IPR004089">
    <property type="entry name" value="MCPsignal_dom"/>
</dbReference>
<evidence type="ECO:0000256" key="3">
    <source>
        <dbReference type="ARBA" id="ARBA00029447"/>
    </source>
</evidence>
<evidence type="ECO:0000259" key="7">
    <source>
        <dbReference type="PROSITE" id="PS50112"/>
    </source>
</evidence>
<dbReference type="EMBL" id="FNAY01000006">
    <property type="protein sequence ID" value="SDF02082.1"/>
    <property type="molecule type" value="Genomic_DNA"/>
</dbReference>
<dbReference type="GO" id="GO:0004888">
    <property type="term" value="F:transmembrane signaling receptor activity"/>
    <property type="evidence" value="ECO:0007669"/>
    <property type="project" value="InterPro"/>
</dbReference>
<dbReference type="Gene3D" id="1.10.287.950">
    <property type="entry name" value="Methyl-accepting chemotaxis protein"/>
    <property type="match status" value="1"/>
</dbReference>
<dbReference type="PROSITE" id="PS50113">
    <property type="entry name" value="PAC"/>
    <property type="match status" value="3"/>
</dbReference>
<dbReference type="Gene3D" id="3.30.450.20">
    <property type="entry name" value="PAS domain"/>
    <property type="match status" value="3"/>
</dbReference>
<feature type="compositionally biased region" description="Low complexity" evidence="5">
    <location>
        <begin position="475"/>
        <end position="486"/>
    </location>
</feature>
<organism evidence="10 11">
    <name type="scientific">Rhodobacter capsulatus</name>
    <name type="common">Rhodopseudomonas capsulata</name>
    <dbReference type="NCBI Taxonomy" id="1061"/>
    <lineage>
        <taxon>Bacteria</taxon>
        <taxon>Pseudomonadati</taxon>
        <taxon>Pseudomonadota</taxon>
        <taxon>Alphaproteobacteria</taxon>
        <taxon>Rhodobacterales</taxon>
        <taxon>Rhodobacter group</taxon>
        <taxon>Rhodobacter</taxon>
    </lineage>
</organism>
<dbReference type="PROSITE" id="PS50885">
    <property type="entry name" value="HAMP"/>
    <property type="match status" value="1"/>
</dbReference>
<gene>
    <name evidence="10" type="ORF">SAMN04244550_01519</name>
</gene>
<reference evidence="10 11" key="1">
    <citation type="submission" date="2016-10" db="EMBL/GenBank/DDBJ databases">
        <authorList>
            <person name="de Groot N.N."/>
        </authorList>
    </citation>
    <scope>NUCLEOTIDE SEQUENCE [LARGE SCALE GENOMIC DNA]</scope>
    <source>
        <strain evidence="11">DSM 938 / 37b4</strain>
    </source>
</reference>
<dbReference type="PROSITE" id="PS50111">
    <property type="entry name" value="CHEMOTAXIS_TRANSDUC_2"/>
    <property type="match status" value="1"/>
</dbReference>
<dbReference type="GO" id="GO:0016020">
    <property type="term" value="C:membrane"/>
    <property type="evidence" value="ECO:0007669"/>
    <property type="project" value="UniProtKB-SubCell"/>
</dbReference>
<feature type="domain" description="PAC" evidence="8">
    <location>
        <begin position="206"/>
        <end position="260"/>
    </location>
</feature>
<dbReference type="InterPro" id="IPR035965">
    <property type="entry name" value="PAS-like_dom_sf"/>
</dbReference>
<evidence type="ECO:0000259" key="6">
    <source>
        <dbReference type="PROSITE" id="PS50111"/>
    </source>
</evidence>
<feature type="domain" description="HAMP" evidence="9">
    <location>
        <begin position="371"/>
        <end position="423"/>
    </location>
</feature>
<feature type="domain" description="PAS" evidence="7">
    <location>
        <begin position="13"/>
        <end position="67"/>
    </location>
</feature>
<evidence type="ECO:0000256" key="4">
    <source>
        <dbReference type="PROSITE-ProRule" id="PRU00284"/>
    </source>
</evidence>
<dbReference type="SMART" id="SM00283">
    <property type="entry name" value="MA"/>
    <property type="match status" value="1"/>
</dbReference>
<feature type="domain" description="PAC" evidence="8">
    <location>
        <begin position="86"/>
        <end position="138"/>
    </location>
</feature>
<evidence type="ECO:0000256" key="5">
    <source>
        <dbReference type="SAM" id="MobiDB-lite"/>
    </source>
</evidence>
<keyword evidence="2" id="KW-0145">Chemotaxis</keyword>
<comment type="subcellular location">
    <subcellularLocation>
        <location evidence="1">Membrane</location>
    </subcellularLocation>
</comment>
<dbReference type="RefSeq" id="WP_074553528.1">
    <property type="nucleotide sequence ID" value="NZ_CP119563.1"/>
</dbReference>
<feature type="domain" description="Methyl-accepting transducer" evidence="6">
    <location>
        <begin position="428"/>
        <end position="657"/>
    </location>
</feature>
<dbReference type="CDD" id="cd11386">
    <property type="entry name" value="MCP_signal"/>
    <property type="match status" value="1"/>
</dbReference>
<dbReference type="InterPro" id="IPR051310">
    <property type="entry name" value="MCP_chemotaxis"/>
</dbReference>
<dbReference type="PRINTS" id="PR00260">
    <property type="entry name" value="CHEMTRNSDUCR"/>
</dbReference>
<dbReference type="FunFam" id="1.10.287.950:FF:000001">
    <property type="entry name" value="Methyl-accepting chemotaxis sensory transducer"/>
    <property type="match status" value="1"/>
</dbReference>
<evidence type="ECO:0000313" key="11">
    <source>
        <dbReference type="Proteomes" id="UP000183812"/>
    </source>
</evidence>